<dbReference type="GO" id="GO:0061630">
    <property type="term" value="F:ubiquitin protein ligase activity"/>
    <property type="evidence" value="ECO:0007669"/>
    <property type="project" value="UniProtKB-UniRule"/>
</dbReference>
<accession>A0AAW1YN94</accession>
<organism evidence="10 11">
    <name type="scientific">Rubus argutus</name>
    <name type="common">Southern blackberry</name>
    <dbReference type="NCBI Taxonomy" id="59490"/>
    <lineage>
        <taxon>Eukaryota</taxon>
        <taxon>Viridiplantae</taxon>
        <taxon>Streptophyta</taxon>
        <taxon>Embryophyta</taxon>
        <taxon>Tracheophyta</taxon>
        <taxon>Spermatophyta</taxon>
        <taxon>Magnoliopsida</taxon>
        <taxon>eudicotyledons</taxon>
        <taxon>Gunneridae</taxon>
        <taxon>Pentapetalae</taxon>
        <taxon>rosids</taxon>
        <taxon>fabids</taxon>
        <taxon>Rosales</taxon>
        <taxon>Rosaceae</taxon>
        <taxon>Rosoideae</taxon>
        <taxon>Rosoideae incertae sedis</taxon>
        <taxon>Rubus</taxon>
    </lineage>
</organism>
<evidence type="ECO:0000313" key="11">
    <source>
        <dbReference type="Proteomes" id="UP001457282"/>
    </source>
</evidence>
<dbReference type="FunFam" id="3.30.40.10:FF:000502">
    <property type="entry name" value="RING-type E3 ubiquitin transferase"/>
    <property type="match status" value="1"/>
</dbReference>
<evidence type="ECO:0000313" key="10">
    <source>
        <dbReference type="EMBL" id="KAK9950034.1"/>
    </source>
</evidence>
<comment type="caution">
    <text evidence="10">The sequence shown here is derived from an EMBL/GenBank/DDBJ whole genome shotgun (WGS) entry which is preliminary data.</text>
</comment>
<dbReference type="Pfam" id="PF25598">
    <property type="entry name" value="ARM_PUB"/>
    <property type="match status" value="1"/>
</dbReference>
<comment type="function">
    <text evidence="2 7">Functions as an E3 ubiquitin ligase.</text>
</comment>
<dbReference type="Pfam" id="PF04564">
    <property type="entry name" value="U-box"/>
    <property type="match status" value="1"/>
</dbReference>
<dbReference type="SUPFAM" id="SSF57850">
    <property type="entry name" value="RING/U-box"/>
    <property type="match status" value="1"/>
</dbReference>
<dbReference type="GO" id="GO:0016567">
    <property type="term" value="P:protein ubiquitination"/>
    <property type="evidence" value="ECO:0007669"/>
    <property type="project" value="UniProtKB-UniRule"/>
</dbReference>
<dbReference type="CDD" id="cd16664">
    <property type="entry name" value="RING-Ubox_PUB"/>
    <property type="match status" value="1"/>
</dbReference>
<keyword evidence="6 7" id="KW-0833">Ubl conjugation pathway</keyword>
<reference evidence="10 11" key="1">
    <citation type="journal article" date="2023" name="G3 (Bethesda)">
        <title>A chromosome-length genome assembly and annotation of blackberry (Rubus argutus, cv. 'Hillquist').</title>
        <authorList>
            <person name="Bruna T."/>
            <person name="Aryal R."/>
            <person name="Dudchenko O."/>
            <person name="Sargent D.J."/>
            <person name="Mead D."/>
            <person name="Buti M."/>
            <person name="Cavallini A."/>
            <person name="Hytonen T."/>
            <person name="Andres J."/>
            <person name="Pham M."/>
            <person name="Weisz D."/>
            <person name="Mascagni F."/>
            <person name="Usai G."/>
            <person name="Natali L."/>
            <person name="Bassil N."/>
            <person name="Fernandez G.E."/>
            <person name="Lomsadze A."/>
            <person name="Armour M."/>
            <person name="Olukolu B."/>
            <person name="Poorten T."/>
            <person name="Britton C."/>
            <person name="Davik J."/>
            <person name="Ashrafi H."/>
            <person name="Aiden E.L."/>
            <person name="Borodovsky M."/>
            <person name="Worthington M."/>
        </authorList>
    </citation>
    <scope>NUCLEOTIDE SEQUENCE [LARGE SCALE GENOMIC DNA]</scope>
    <source>
        <strain evidence="10">PI 553951</strain>
    </source>
</reference>
<keyword evidence="5" id="KW-0677">Repeat</keyword>
<dbReference type="PROSITE" id="PS51698">
    <property type="entry name" value="U_BOX"/>
    <property type="match status" value="1"/>
</dbReference>
<evidence type="ECO:0000256" key="5">
    <source>
        <dbReference type="ARBA" id="ARBA00022737"/>
    </source>
</evidence>
<evidence type="ECO:0000256" key="6">
    <source>
        <dbReference type="ARBA" id="ARBA00022786"/>
    </source>
</evidence>
<keyword evidence="11" id="KW-1185">Reference proteome</keyword>
<evidence type="ECO:0000256" key="4">
    <source>
        <dbReference type="ARBA" id="ARBA00022679"/>
    </source>
</evidence>
<dbReference type="Proteomes" id="UP001457282">
    <property type="component" value="Unassembled WGS sequence"/>
</dbReference>
<evidence type="ECO:0000256" key="3">
    <source>
        <dbReference type="ARBA" id="ARBA00004906"/>
    </source>
</evidence>
<dbReference type="EC" id="2.3.2.27" evidence="7"/>
<dbReference type="PANTHER" id="PTHR22849">
    <property type="entry name" value="WDSAM1 PROTEIN"/>
    <property type="match status" value="1"/>
</dbReference>
<dbReference type="Gene3D" id="3.30.40.10">
    <property type="entry name" value="Zinc/RING finger domain, C3HC4 (zinc finger)"/>
    <property type="match status" value="1"/>
</dbReference>
<name>A0AAW1YN94_RUBAR</name>
<dbReference type="Gene3D" id="1.25.10.10">
    <property type="entry name" value="Leucine-rich Repeat Variant"/>
    <property type="match status" value="1"/>
</dbReference>
<dbReference type="InterPro" id="IPR016024">
    <property type="entry name" value="ARM-type_fold"/>
</dbReference>
<dbReference type="InterPro" id="IPR003613">
    <property type="entry name" value="Ubox_domain"/>
</dbReference>
<dbReference type="SUPFAM" id="SSF48371">
    <property type="entry name" value="ARM repeat"/>
    <property type="match status" value="1"/>
</dbReference>
<feature type="region of interest" description="Disordered" evidence="8">
    <location>
        <begin position="83"/>
        <end position="105"/>
    </location>
</feature>
<protein>
    <recommendedName>
        <fullName evidence="7 9">U-box domain-containing protein</fullName>
        <ecNumber evidence="7">2.3.2.27</ecNumber>
    </recommendedName>
    <alternativeName>
        <fullName evidence="7">RING-type E3 ubiquitin transferase PUB</fullName>
    </alternativeName>
</protein>
<feature type="compositionally biased region" description="Low complexity" evidence="8">
    <location>
        <begin position="90"/>
        <end position="102"/>
    </location>
</feature>
<sequence>MGRDDLYITVPSFFRCPISLDVMKSPVSLCTGVTYDRASIQRWLDDGNNTCPATMQVLHSKDFVPNRTLHRLIQIWSDSVRPRRVDSDTSSNNNNNSSNNNSPPAIDQVVDLIQQMDGHSSSIDSLSKIVRFAKESEENRKFLAKSDGFVQLLVEALGGGNASDGAHGNNNIRILEQIVRIIELVIGEIQDNEVLMRLTLKKSGAGAGDCLASLLLLLQQGSAESRIASTRVLESIAVSAESKLLIAERDGLLPELLKLTSPEKDPSLIEAGLSCLIAVSVPKRVKVKLVQLGAVKSLSKLLSDSNSTTSTIEKVLKLLETVSSVKEGRAKICEADEEDGSGKCCLSAIVQRLLKVSSSATEHAVTILWSVCYLFKERSAQEAVAKANGLTKILLLMQSNCSPCVRQMSADLLKMFRVNSKSAISCYDTKTTHIMPF</sequence>
<dbReference type="EMBL" id="JBEDUW010000001">
    <property type="protein sequence ID" value="KAK9950034.1"/>
    <property type="molecule type" value="Genomic_DNA"/>
</dbReference>
<dbReference type="InterPro" id="IPR011989">
    <property type="entry name" value="ARM-like"/>
</dbReference>
<dbReference type="InterPro" id="IPR013083">
    <property type="entry name" value="Znf_RING/FYVE/PHD"/>
</dbReference>
<proteinExistence type="predicted"/>
<dbReference type="AlphaFoldDB" id="A0AAW1YN94"/>
<evidence type="ECO:0000256" key="2">
    <source>
        <dbReference type="ARBA" id="ARBA00003861"/>
    </source>
</evidence>
<evidence type="ECO:0000259" key="9">
    <source>
        <dbReference type="PROSITE" id="PS51698"/>
    </source>
</evidence>
<dbReference type="PANTHER" id="PTHR22849:SF20">
    <property type="entry name" value="U-BOX DOMAIN-CONTAINING PROTEIN 27-RELATED"/>
    <property type="match status" value="1"/>
</dbReference>
<dbReference type="InterPro" id="IPR045210">
    <property type="entry name" value="RING-Ubox_PUB"/>
</dbReference>
<evidence type="ECO:0000256" key="1">
    <source>
        <dbReference type="ARBA" id="ARBA00000900"/>
    </source>
</evidence>
<feature type="domain" description="U-box" evidence="9">
    <location>
        <begin position="9"/>
        <end position="83"/>
    </location>
</feature>
<evidence type="ECO:0000256" key="8">
    <source>
        <dbReference type="SAM" id="MobiDB-lite"/>
    </source>
</evidence>
<dbReference type="InterPro" id="IPR045185">
    <property type="entry name" value="PUB22/23/24-like"/>
</dbReference>
<comment type="pathway">
    <text evidence="3 7">Protein modification; protein ubiquitination.</text>
</comment>
<keyword evidence="4 7" id="KW-0808">Transferase</keyword>
<dbReference type="InterPro" id="IPR058678">
    <property type="entry name" value="ARM_PUB"/>
</dbReference>
<gene>
    <name evidence="10" type="ORF">M0R45_005540</name>
</gene>
<dbReference type="SMART" id="SM00504">
    <property type="entry name" value="Ubox"/>
    <property type="match status" value="1"/>
</dbReference>
<comment type="catalytic activity">
    <reaction evidence="1 7">
        <text>S-ubiquitinyl-[E2 ubiquitin-conjugating enzyme]-L-cysteine + [acceptor protein]-L-lysine = [E2 ubiquitin-conjugating enzyme]-L-cysteine + N(6)-ubiquitinyl-[acceptor protein]-L-lysine.</text>
        <dbReference type="EC" id="2.3.2.27"/>
    </reaction>
</comment>
<evidence type="ECO:0000256" key="7">
    <source>
        <dbReference type="RuleBase" id="RU369093"/>
    </source>
</evidence>